<reference evidence="2" key="1">
    <citation type="journal article" date="2020" name="mSystems">
        <title>Genome- and Community-Level Interaction Insights into Carbon Utilization and Element Cycling Functions of Hydrothermarchaeota in Hydrothermal Sediment.</title>
        <authorList>
            <person name="Zhou Z."/>
            <person name="Liu Y."/>
            <person name="Xu W."/>
            <person name="Pan J."/>
            <person name="Luo Z.H."/>
            <person name="Li M."/>
        </authorList>
    </citation>
    <scope>NUCLEOTIDE SEQUENCE [LARGE SCALE GENOMIC DNA]</scope>
    <source>
        <strain evidence="2">SpSt-125</strain>
    </source>
</reference>
<proteinExistence type="predicted"/>
<dbReference type="InterPro" id="IPR029767">
    <property type="entry name" value="WecB-like"/>
</dbReference>
<dbReference type="Gene3D" id="3.40.50.2000">
    <property type="entry name" value="Glycogen Phosphorylase B"/>
    <property type="match status" value="2"/>
</dbReference>
<feature type="domain" description="UDP-N-acetylglucosamine 2-epimerase" evidence="1">
    <location>
        <begin position="22"/>
        <end position="359"/>
    </location>
</feature>
<dbReference type="GO" id="GO:0008761">
    <property type="term" value="F:UDP-N-acetylglucosamine 2-epimerase activity"/>
    <property type="evidence" value="ECO:0007669"/>
    <property type="project" value="UniProtKB-EC"/>
</dbReference>
<organism evidence="2">
    <name type="scientific">Ignisphaera aggregans</name>
    <dbReference type="NCBI Taxonomy" id="334771"/>
    <lineage>
        <taxon>Archaea</taxon>
        <taxon>Thermoproteota</taxon>
        <taxon>Thermoprotei</taxon>
        <taxon>Desulfurococcales</taxon>
        <taxon>Desulfurococcaceae</taxon>
        <taxon>Ignisphaera</taxon>
    </lineage>
</organism>
<dbReference type="Pfam" id="PF02350">
    <property type="entry name" value="Epimerase_2"/>
    <property type="match status" value="1"/>
</dbReference>
<dbReference type="NCBIfam" id="TIGR00236">
    <property type="entry name" value="wecB"/>
    <property type="match status" value="1"/>
</dbReference>
<gene>
    <name evidence="2" type="ORF">ENO26_08330</name>
</gene>
<protein>
    <submittedName>
        <fullName evidence="2">UDP-N-acetylglucosamine 2-epimerase (Non-hydrolyzing)</fullName>
        <ecNumber evidence="2">5.1.3.14</ecNumber>
    </submittedName>
</protein>
<evidence type="ECO:0000313" key="2">
    <source>
        <dbReference type="EMBL" id="HEM67548.1"/>
    </source>
</evidence>
<dbReference type="CDD" id="cd03786">
    <property type="entry name" value="GTB_UDP-GlcNAc_2-Epimerase"/>
    <property type="match status" value="1"/>
</dbReference>
<dbReference type="InterPro" id="IPR003331">
    <property type="entry name" value="UDP_GlcNAc_Epimerase_2_dom"/>
</dbReference>
<name>A0A7J2U424_9CREN</name>
<accession>A0A7J2U424</accession>
<comment type="caution">
    <text evidence="2">The sequence shown here is derived from an EMBL/GenBank/DDBJ whole genome shotgun (WGS) entry which is preliminary data.</text>
</comment>
<dbReference type="AlphaFoldDB" id="A0A7J2U424"/>
<dbReference type="EMBL" id="DSEU01000058">
    <property type="protein sequence ID" value="HEM67548.1"/>
    <property type="molecule type" value="Genomic_DNA"/>
</dbReference>
<sequence length="366" mass="41987">MSIVIVVGTRPEIIKMAPVIKELEKRRAEFIFIHTGQHYDYEMSKIFIEELALPQPNESFALENANPVAQIGEMMIKLEKALESYRSRKPRIMLIQGDTNSMLAAGLTALKLGMRIGHVEAGLRSYDWRMPEEHNRRMIDHVSHYLFAPTELAKKNLIEEHVWGEIFVTGNTVIDAIDMYFDKVKEVEARVMAQIRFDEYALVTFHRAENVDNPQTLRDFVRILKRSPIPIVFPIHPRTRKRLQEFGLWNEVENTQHLQILPPQGYFEFLALMKNCKVIMTDSGGLQEEATHPKIRKTVLVLRTSTERPEAVIHGFARVVGTNPVVVLAELEKILSENPKLPEQSPFGDGKAAIRIVDITMSRLET</sequence>
<dbReference type="EC" id="5.1.3.14" evidence="2"/>
<dbReference type="PANTHER" id="PTHR43174:SF1">
    <property type="entry name" value="UDP-N-ACETYLGLUCOSAMINE 2-EPIMERASE"/>
    <property type="match status" value="1"/>
</dbReference>
<dbReference type="PANTHER" id="PTHR43174">
    <property type="entry name" value="UDP-N-ACETYLGLUCOSAMINE 2-EPIMERASE"/>
    <property type="match status" value="1"/>
</dbReference>
<dbReference type="SUPFAM" id="SSF53756">
    <property type="entry name" value="UDP-Glycosyltransferase/glycogen phosphorylase"/>
    <property type="match status" value="1"/>
</dbReference>
<evidence type="ECO:0000259" key="1">
    <source>
        <dbReference type="Pfam" id="PF02350"/>
    </source>
</evidence>
<keyword evidence="2" id="KW-0413">Isomerase</keyword>